<dbReference type="InterPro" id="IPR037138">
    <property type="entry name" value="His_deacetylse_dom_sf"/>
</dbReference>
<dbReference type="EMBL" id="OE001981">
    <property type="protein sequence ID" value="CAD7457908.1"/>
    <property type="molecule type" value="Genomic_DNA"/>
</dbReference>
<dbReference type="InterPro" id="IPR023696">
    <property type="entry name" value="Ureohydrolase_dom_sf"/>
</dbReference>
<evidence type="ECO:0000313" key="4">
    <source>
        <dbReference type="EMBL" id="CAD7457908.1"/>
    </source>
</evidence>
<dbReference type="InterPro" id="IPR023801">
    <property type="entry name" value="His_deacetylse_dom"/>
</dbReference>
<dbReference type="CDD" id="cd09993">
    <property type="entry name" value="HDAC_classIV"/>
    <property type="match status" value="1"/>
</dbReference>
<organism evidence="4">
    <name type="scientific">Timema tahoe</name>
    <dbReference type="NCBI Taxonomy" id="61484"/>
    <lineage>
        <taxon>Eukaryota</taxon>
        <taxon>Metazoa</taxon>
        <taxon>Ecdysozoa</taxon>
        <taxon>Arthropoda</taxon>
        <taxon>Hexapoda</taxon>
        <taxon>Insecta</taxon>
        <taxon>Pterygota</taxon>
        <taxon>Neoptera</taxon>
        <taxon>Polyneoptera</taxon>
        <taxon>Phasmatodea</taxon>
        <taxon>Timematodea</taxon>
        <taxon>Timematoidea</taxon>
        <taxon>Timematidae</taxon>
        <taxon>Timema</taxon>
    </lineage>
</organism>
<name>A0A7R9IGJ4_9NEOP</name>
<accession>A0A7R9IGJ4</accession>
<dbReference type="InterPro" id="IPR044150">
    <property type="entry name" value="HDAC_classIV"/>
</dbReference>
<dbReference type="Pfam" id="PF00850">
    <property type="entry name" value="Hist_deacetyl"/>
    <property type="match status" value="1"/>
</dbReference>
<dbReference type="GO" id="GO:0040029">
    <property type="term" value="P:epigenetic regulation of gene expression"/>
    <property type="evidence" value="ECO:0007669"/>
    <property type="project" value="TreeGrafter"/>
</dbReference>
<dbReference type="AlphaFoldDB" id="A0A7R9IGJ4"/>
<dbReference type="GO" id="GO:0141221">
    <property type="term" value="F:histone deacetylase activity, hydrolytic mechanism"/>
    <property type="evidence" value="ECO:0007669"/>
    <property type="project" value="UniProtKB-EC"/>
</dbReference>
<gene>
    <name evidence="4" type="ORF">TTEB3V08_LOCUS5898</name>
</gene>
<protein>
    <recommendedName>
        <fullName evidence="3">Histone deacetylase domain-containing protein</fullName>
    </recommendedName>
</protein>
<dbReference type="PANTHER" id="PTHR10625">
    <property type="entry name" value="HISTONE DEACETYLASE HDAC1-RELATED"/>
    <property type="match status" value="1"/>
</dbReference>
<comment type="catalytic activity">
    <reaction evidence="2">
        <text>N(6)-acetyl-L-lysyl-[histone] + H2O = L-lysyl-[histone] + acetate</text>
        <dbReference type="Rhea" id="RHEA:58196"/>
        <dbReference type="Rhea" id="RHEA-COMP:9845"/>
        <dbReference type="Rhea" id="RHEA-COMP:11338"/>
        <dbReference type="ChEBI" id="CHEBI:15377"/>
        <dbReference type="ChEBI" id="CHEBI:29969"/>
        <dbReference type="ChEBI" id="CHEBI:30089"/>
        <dbReference type="ChEBI" id="CHEBI:61930"/>
        <dbReference type="EC" id="3.5.1.98"/>
    </reaction>
</comment>
<feature type="domain" description="Histone deacetylase" evidence="3">
    <location>
        <begin position="48"/>
        <end position="198"/>
    </location>
</feature>
<dbReference type="SUPFAM" id="SSF52768">
    <property type="entry name" value="Arginase/deacetylase"/>
    <property type="match status" value="1"/>
</dbReference>
<keyword evidence="1" id="KW-0378">Hydrolase</keyword>
<dbReference type="Gene3D" id="3.40.800.20">
    <property type="entry name" value="Histone deacetylase domain"/>
    <property type="match status" value="1"/>
</dbReference>
<evidence type="ECO:0000259" key="3">
    <source>
        <dbReference type="Pfam" id="PF00850"/>
    </source>
</evidence>
<sequence>MGGRSKKKISPAQFGHVSKLYISIGPHQVPIVYRSEYNVSFVGLEKLHPFDATKWRHVFQYLKDAGLVNEETVAKPNEATVEDLLLVHTKQYLDSLKWSWNVATIAEIPLIAFVPNFLIQSCYLRPMRFQTGGSILAGKLALERGWAINIGGGFHHCSSNKGGGFCPYADITLLINFLLKYEQQHVKSAMIVDLDAHQHLFGLCFIVTTTTTTTLPQLHTTSTPQLALLHCHHHHLAPTSHNFHSPARSASSSPPPPCPNFTQLPLPGSLCFIGNGHEHDFLKHSNVYIFDMYNCGIYPRDVQAKNAIRRKGIVRRDELVFMKAHQRKIPIVMLTSGGYLKKTARIIADSILNLNQKGLISKKQTFSRHNQMSTVYKFVAKDPEVPGSTPGTSKLYLWFCNGVKLILVRTNEELLK</sequence>
<dbReference type="GO" id="GO:0000118">
    <property type="term" value="C:histone deacetylase complex"/>
    <property type="evidence" value="ECO:0007669"/>
    <property type="project" value="TreeGrafter"/>
</dbReference>
<reference evidence="4" key="1">
    <citation type="submission" date="2020-11" db="EMBL/GenBank/DDBJ databases">
        <authorList>
            <person name="Tran Van P."/>
        </authorList>
    </citation>
    <scope>NUCLEOTIDE SEQUENCE</scope>
</reference>
<evidence type="ECO:0000256" key="2">
    <source>
        <dbReference type="ARBA" id="ARBA00048287"/>
    </source>
</evidence>
<evidence type="ECO:0000256" key="1">
    <source>
        <dbReference type="ARBA" id="ARBA00022801"/>
    </source>
</evidence>
<proteinExistence type="predicted"/>
<dbReference type="PANTHER" id="PTHR10625:SF23">
    <property type="entry name" value="HISTONE DEACETYLASE 11"/>
    <property type="match status" value="1"/>
</dbReference>